<dbReference type="GO" id="GO:0005634">
    <property type="term" value="C:nucleus"/>
    <property type="evidence" value="ECO:0007669"/>
    <property type="project" value="UniProtKB-SubCell"/>
</dbReference>
<feature type="domain" description="C2H2-type" evidence="8">
    <location>
        <begin position="222"/>
        <end position="247"/>
    </location>
</feature>
<keyword evidence="5" id="KW-0805">Transcription regulation</keyword>
<dbReference type="Proteomes" id="UP001165160">
    <property type="component" value="Unassembled WGS sequence"/>
</dbReference>
<reference evidence="10" key="1">
    <citation type="journal article" date="2023" name="Commun. Biol.">
        <title>Genome analysis of Parmales, the sister group of diatoms, reveals the evolutionary specialization of diatoms from phago-mixotrophs to photoautotrophs.</title>
        <authorList>
            <person name="Ban H."/>
            <person name="Sato S."/>
            <person name="Yoshikawa S."/>
            <person name="Yamada K."/>
            <person name="Nakamura Y."/>
            <person name="Ichinomiya M."/>
            <person name="Sato N."/>
            <person name="Blanc-Mathieu R."/>
            <person name="Endo H."/>
            <person name="Kuwata A."/>
            <person name="Ogata H."/>
        </authorList>
    </citation>
    <scope>NUCLEOTIDE SEQUENCE [LARGE SCALE GENOMIC DNA]</scope>
    <source>
        <strain evidence="10">NIES 3699</strain>
    </source>
</reference>
<evidence type="ECO:0000256" key="1">
    <source>
        <dbReference type="ARBA" id="ARBA00004123"/>
    </source>
</evidence>
<keyword evidence="6" id="KW-0804">Transcription</keyword>
<dbReference type="AlphaFoldDB" id="A0A9W7BZT3"/>
<evidence type="ECO:0000256" key="5">
    <source>
        <dbReference type="ARBA" id="ARBA00023015"/>
    </source>
</evidence>
<keyword evidence="7" id="KW-0539">Nucleus</keyword>
<evidence type="ECO:0000313" key="9">
    <source>
        <dbReference type="EMBL" id="GMH99959.1"/>
    </source>
</evidence>
<organism evidence="9 10">
    <name type="scientific">Triparma verrucosa</name>
    <dbReference type="NCBI Taxonomy" id="1606542"/>
    <lineage>
        <taxon>Eukaryota</taxon>
        <taxon>Sar</taxon>
        <taxon>Stramenopiles</taxon>
        <taxon>Ochrophyta</taxon>
        <taxon>Bolidophyceae</taxon>
        <taxon>Parmales</taxon>
        <taxon>Triparmaceae</taxon>
        <taxon>Triparma</taxon>
    </lineage>
</organism>
<feature type="domain" description="C2H2-type" evidence="8">
    <location>
        <begin position="190"/>
        <end position="215"/>
    </location>
</feature>
<dbReference type="PANTHER" id="PTHR46179">
    <property type="entry name" value="ZINC FINGER PROTEIN"/>
    <property type="match status" value="1"/>
</dbReference>
<dbReference type="Gene3D" id="3.30.160.60">
    <property type="entry name" value="Classic Zinc Finger"/>
    <property type="match status" value="1"/>
</dbReference>
<dbReference type="PANTHER" id="PTHR46179:SF13">
    <property type="entry name" value="C2H2-TYPE DOMAIN-CONTAINING PROTEIN"/>
    <property type="match status" value="1"/>
</dbReference>
<evidence type="ECO:0000256" key="6">
    <source>
        <dbReference type="ARBA" id="ARBA00023163"/>
    </source>
</evidence>
<accession>A0A9W7BZT3</accession>
<evidence type="ECO:0000256" key="7">
    <source>
        <dbReference type="ARBA" id="ARBA00023242"/>
    </source>
</evidence>
<dbReference type="GO" id="GO:0006357">
    <property type="term" value="P:regulation of transcription by RNA polymerase II"/>
    <property type="evidence" value="ECO:0007669"/>
    <property type="project" value="TreeGrafter"/>
</dbReference>
<comment type="subcellular location">
    <subcellularLocation>
        <location evidence="1">Nucleus</location>
    </subcellularLocation>
</comment>
<dbReference type="SMART" id="SM00355">
    <property type="entry name" value="ZnF_C2H2"/>
    <property type="match status" value="5"/>
</dbReference>
<keyword evidence="2" id="KW-0479">Metal-binding</keyword>
<dbReference type="InterPro" id="IPR051061">
    <property type="entry name" value="Zinc_finger_trans_reg"/>
</dbReference>
<gene>
    <name evidence="9" type="ORF">TrVE_jg4696</name>
</gene>
<evidence type="ECO:0000313" key="10">
    <source>
        <dbReference type="Proteomes" id="UP001165160"/>
    </source>
</evidence>
<feature type="domain" description="C2H2-type" evidence="8">
    <location>
        <begin position="158"/>
        <end position="183"/>
    </location>
</feature>
<dbReference type="EMBL" id="BRXX01000241">
    <property type="protein sequence ID" value="GMH99959.1"/>
    <property type="molecule type" value="Genomic_DNA"/>
</dbReference>
<keyword evidence="4" id="KW-0862">Zinc</keyword>
<feature type="domain" description="C2H2-type" evidence="8">
    <location>
        <begin position="126"/>
        <end position="151"/>
    </location>
</feature>
<keyword evidence="3" id="KW-0863">Zinc-finger</keyword>
<protein>
    <recommendedName>
        <fullName evidence="8">C2H2-type domain-containing protein</fullName>
    </recommendedName>
</protein>
<keyword evidence="10" id="KW-1185">Reference proteome</keyword>
<evidence type="ECO:0000256" key="4">
    <source>
        <dbReference type="ARBA" id="ARBA00022833"/>
    </source>
</evidence>
<evidence type="ECO:0000259" key="8">
    <source>
        <dbReference type="SMART" id="SM00355"/>
    </source>
</evidence>
<feature type="domain" description="C2H2-type" evidence="8">
    <location>
        <begin position="94"/>
        <end position="119"/>
    </location>
</feature>
<evidence type="ECO:0000256" key="2">
    <source>
        <dbReference type="ARBA" id="ARBA00022723"/>
    </source>
</evidence>
<evidence type="ECO:0000256" key="3">
    <source>
        <dbReference type="ARBA" id="ARBA00022771"/>
    </source>
</evidence>
<comment type="caution">
    <text evidence="9">The sequence shown here is derived from an EMBL/GenBank/DDBJ whole genome shotgun (WGS) entry which is preliminary data.</text>
</comment>
<dbReference type="GO" id="GO:0008270">
    <property type="term" value="F:zinc ion binding"/>
    <property type="evidence" value="ECO:0007669"/>
    <property type="project" value="UniProtKB-KW"/>
</dbReference>
<dbReference type="InterPro" id="IPR013087">
    <property type="entry name" value="Znf_C2H2_type"/>
</dbReference>
<proteinExistence type="predicted"/>
<sequence length="264" mass="29296">MATFTPLPTSIPLTPPNPLSKVTETAVATALLNFAAVPVVPPPEAQNQLTEVPAKVKIQRKSRAKDPTNPRIPSIKIPLRIKGVVRNKWGGIIRTCGIDGCEYKIGNPNHMKSHKAAKHNVNVRWFSCDQAGCDYKAKQASNLKGHKATKHGINVIMHKCTVPGCNYEAKEAGKVKRHKADKHGINATFFHCTEPNCNFQAKRALVVKQHRANIHDIDVVWHYCKLDGCTFRAKESRSLGRHQRTLHKRHFVIPGTTAPITSPI</sequence>
<name>A0A9W7BZT3_9STRA</name>